<keyword evidence="3" id="KW-0408">Iron</keyword>
<evidence type="ECO:0000313" key="4">
    <source>
        <dbReference type="EMBL" id="MBF1164246.1"/>
    </source>
</evidence>
<dbReference type="SUPFAM" id="SSF47188">
    <property type="entry name" value="Hemerythrin-like"/>
    <property type="match status" value="1"/>
</dbReference>
<evidence type="ECO:0000256" key="3">
    <source>
        <dbReference type="ARBA" id="ARBA00023004"/>
    </source>
</evidence>
<keyword evidence="2" id="KW-0479">Metal-binding</keyword>
<dbReference type="EMBL" id="JABZMI010000050">
    <property type="protein sequence ID" value="MBF1164246.1"/>
    <property type="molecule type" value="Genomic_DNA"/>
</dbReference>
<comment type="caution">
    <text evidence="4">The sequence shown here is derived from an EMBL/GenBank/DDBJ whole genome shotgun (WGS) entry which is preliminary data.</text>
</comment>
<evidence type="ECO:0000256" key="1">
    <source>
        <dbReference type="ARBA" id="ARBA00010587"/>
    </source>
</evidence>
<comment type="similarity">
    <text evidence="1">Belongs to the hemerythrin family.</text>
</comment>
<name>A0A930BS19_9RHOO</name>
<evidence type="ECO:0000256" key="2">
    <source>
        <dbReference type="ARBA" id="ARBA00022723"/>
    </source>
</evidence>
<dbReference type="AlphaFoldDB" id="A0A930BS19"/>
<evidence type="ECO:0000313" key="5">
    <source>
        <dbReference type="Proteomes" id="UP000718593"/>
    </source>
</evidence>
<sequence>MDSRSFSYLPGALLINVPEIDAQHADLFERLASLKISCIEHNAYMQEEADELFVTLVEHCETEGRLAREAGVDFRRHGEKHLAMLHGIRKRLDEMEHPEADVYGVIRYIEYWLERHIREEDTLLGKSLGASAFGGVVQAHAGMWLSQDGAC</sequence>
<gene>
    <name evidence="4" type="ORF">HXL68_04305</name>
</gene>
<dbReference type="GO" id="GO:0046872">
    <property type="term" value="F:metal ion binding"/>
    <property type="evidence" value="ECO:0007669"/>
    <property type="project" value="UniProtKB-KW"/>
</dbReference>
<reference evidence="4" key="1">
    <citation type="submission" date="2020-04" db="EMBL/GenBank/DDBJ databases">
        <title>Deep metagenomics examines the oral microbiome during advanced dental caries in children, revealing novel taxa and co-occurrences with host molecules.</title>
        <authorList>
            <person name="Baker J.L."/>
            <person name="Morton J.T."/>
            <person name="Dinis M."/>
            <person name="Alvarez R."/>
            <person name="Tran N.C."/>
            <person name="Knight R."/>
            <person name="Edlund A."/>
        </authorList>
    </citation>
    <scope>NUCLEOTIDE SEQUENCE</scope>
    <source>
        <strain evidence="4">JCVI_32_bin.24</strain>
    </source>
</reference>
<accession>A0A930BS19</accession>
<dbReference type="Proteomes" id="UP000718593">
    <property type="component" value="Unassembled WGS sequence"/>
</dbReference>
<dbReference type="InterPro" id="IPR035938">
    <property type="entry name" value="Hemerythrin-like_sf"/>
</dbReference>
<dbReference type="Gene3D" id="1.20.120.50">
    <property type="entry name" value="Hemerythrin-like"/>
    <property type="match status" value="1"/>
</dbReference>
<proteinExistence type="inferred from homology"/>
<organism evidence="4 5">
    <name type="scientific">Dechloromonas agitata</name>
    <dbReference type="NCBI Taxonomy" id="73030"/>
    <lineage>
        <taxon>Bacteria</taxon>
        <taxon>Pseudomonadati</taxon>
        <taxon>Pseudomonadota</taxon>
        <taxon>Betaproteobacteria</taxon>
        <taxon>Rhodocyclales</taxon>
        <taxon>Azonexaceae</taxon>
        <taxon>Dechloromonas</taxon>
    </lineage>
</organism>
<protein>
    <submittedName>
        <fullName evidence="4">Hemerythrin</fullName>
    </submittedName>
</protein>